<dbReference type="PROSITE" id="PS50050">
    <property type="entry name" value="TNFR_NGFR_2"/>
    <property type="match status" value="2"/>
</dbReference>
<keyword evidence="1" id="KW-1133">Transmembrane helix</keyword>
<keyword evidence="1" id="KW-0472">Membrane</keyword>
<dbReference type="PROSITE" id="PS00652">
    <property type="entry name" value="TNFR_NGFR_1"/>
    <property type="match status" value="1"/>
</dbReference>
<evidence type="ECO:0000313" key="4">
    <source>
        <dbReference type="Proteomes" id="UP000102282"/>
    </source>
</evidence>
<feature type="domain" description="TNFR-Cys" evidence="2">
    <location>
        <begin position="67"/>
        <end position="110"/>
    </location>
</feature>
<dbReference type="PANTHER" id="PTHR46838">
    <property type="entry name" value="TUMOR NECROSIS FACTOR RECEPTOR SUPERFAMILY MEMBER 14"/>
    <property type="match status" value="1"/>
</dbReference>
<evidence type="ECO:0000259" key="2">
    <source>
        <dbReference type="PROSITE" id="PS50050"/>
    </source>
</evidence>
<dbReference type="Pfam" id="PF00020">
    <property type="entry name" value="TNFR_c6"/>
    <property type="match status" value="1"/>
</dbReference>
<evidence type="ECO:0000256" key="1">
    <source>
        <dbReference type="SAM" id="Phobius"/>
    </source>
</evidence>
<gene>
    <name evidence="3" type="ORF">GIV26</name>
</gene>
<dbReference type="GO" id="GO:0050830">
    <property type="term" value="P:defense response to Gram-positive bacterium"/>
    <property type="evidence" value="ECO:0007669"/>
    <property type="project" value="TreeGrafter"/>
</dbReference>
<sequence length="231" mass="25959">MLFVALVLIPVFVKAVNLNGFYMEECNLSKQYISNNNTHVWCCDSCPAGYKSLGKCTFDDRTTKCEKCERGFYLSNPTCGIEKCFKCTPCKEENNVVQIGECAPEHDYVCKPKDGYYCVTGNGGSCTYAKPIIGCPSGYYVHENGTSEHCTDCRMCPHGTFSLGGYQSECESFTDCRQLGMFTVKEGAPDKNCKCGNPPFQWIIMTIFVFSILVNLVCFRLFVIQQNRKMD</sequence>
<dbReference type="GO" id="GO:0002720">
    <property type="term" value="P:positive regulation of cytokine production involved in immune response"/>
    <property type="evidence" value="ECO:0007669"/>
    <property type="project" value="TreeGrafter"/>
</dbReference>
<dbReference type="PANTHER" id="PTHR46838:SF1">
    <property type="entry name" value="TUMOR NECROSIS FACTOR RECEPTOR SUPERFAMILY MEMBER 14"/>
    <property type="match status" value="1"/>
</dbReference>
<keyword evidence="1" id="KW-0812">Transmembrane</keyword>
<evidence type="ECO:0000313" key="3">
    <source>
        <dbReference type="EMBL" id="AAV91053.1"/>
    </source>
</evidence>
<dbReference type="Gene3D" id="2.10.50.10">
    <property type="entry name" value="Tumor Necrosis Factor Receptor, subunit A, domain 2"/>
    <property type="match status" value="3"/>
</dbReference>
<keyword evidence="3" id="KW-0675">Receptor</keyword>
<dbReference type="SUPFAM" id="SSF57586">
    <property type="entry name" value="TNF receptor-like"/>
    <property type="match status" value="1"/>
</dbReference>
<proteinExistence type="predicted"/>
<protein>
    <submittedName>
        <fullName evidence="3">Tumor necrosis factor receptor</fullName>
    </submittedName>
</protein>
<dbReference type="EMBL" id="AY666015">
    <property type="protein sequence ID" value="AAV91053.1"/>
    <property type="molecule type" value="Genomic_DNA"/>
</dbReference>
<dbReference type="SMART" id="SM00208">
    <property type="entry name" value="TNFR"/>
    <property type="match status" value="3"/>
</dbReference>
<dbReference type="InterPro" id="IPR001368">
    <property type="entry name" value="TNFR/NGFR_Cys_rich_reg"/>
</dbReference>
<reference evidence="3 4" key="1">
    <citation type="journal article" date="2005" name="J. Virol.">
        <title>Complete genome sequence of the grouper iridovirus and comparison of genomic organization with those of other iridoviruses.</title>
        <authorList>
            <person name="Tsai C.T."/>
            <person name="Ting J.W."/>
            <person name="Wu M.H."/>
            <person name="Wu M.F."/>
            <person name="Guo I.C."/>
            <person name="Chang C.Y."/>
        </authorList>
    </citation>
    <scope>NUCLEOTIDE SEQUENCE [LARGE SCALE GENOMIC DNA]</scope>
</reference>
<feature type="domain" description="TNFR-Cys" evidence="2">
    <location>
        <begin position="134"/>
        <end position="175"/>
    </location>
</feature>
<name>Q5GAJ0_9VIRU</name>
<organism evidence="3 4">
    <name type="scientific">Grouper iridovirus</name>
    <dbReference type="NCBI Taxonomy" id="127569"/>
    <lineage>
        <taxon>Viruses</taxon>
        <taxon>Varidnaviria</taxon>
        <taxon>Bamfordvirae</taxon>
        <taxon>Nucleocytoviricota</taxon>
        <taxon>Megaviricetes</taxon>
        <taxon>Pimascovirales</taxon>
        <taxon>Pimascovirales incertae sedis</taxon>
        <taxon>Iridoviridae</taxon>
        <taxon>Alphairidovirinae</taxon>
        <taxon>Ranavirus</taxon>
        <taxon>Ranavirus epinephelus1</taxon>
        <taxon>Singapore grouper iridovirus</taxon>
    </lineage>
</organism>
<feature type="transmembrane region" description="Helical" evidence="1">
    <location>
        <begin position="202"/>
        <end position="223"/>
    </location>
</feature>
<accession>Q5GAJ0</accession>
<dbReference type="Proteomes" id="UP000102282">
    <property type="component" value="Genome"/>
</dbReference>
<dbReference type="GO" id="GO:0050829">
    <property type="term" value="P:defense response to Gram-negative bacterium"/>
    <property type="evidence" value="ECO:0007669"/>
    <property type="project" value="TreeGrafter"/>
</dbReference>